<keyword evidence="3 5" id="KW-1133">Transmembrane helix</keyword>
<evidence type="ECO:0000256" key="5">
    <source>
        <dbReference type="SAM" id="Phobius"/>
    </source>
</evidence>
<evidence type="ECO:0000256" key="2">
    <source>
        <dbReference type="ARBA" id="ARBA00022692"/>
    </source>
</evidence>
<dbReference type="InterPro" id="IPR007318">
    <property type="entry name" value="Phopholipid_MeTrfase"/>
</dbReference>
<keyword evidence="6" id="KW-0489">Methyltransferase</keyword>
<comment type="caution">
    <text evidence="6">The sequence shown here is derived from an EMBL/GenBank/DDBJ whole genome shotgun (WGS) entry which is preliminary data.</text>
</comment>
<comment type="subcellular location">
    <subcellularLocation>
        <location evidence="1">Endomembrane system</location>
        <topology evidence="1">Multi-pass membrane protein</topology>
    </subcellularLocation>
</comment>
<evidence type="ECO:0000313" key="7">
    <source>
        <dbReference type="Proteomes" id="UP000295060"/>
    </source>
</evidence>
<feature type="transmembrane region" description="Helical" evidence="5">
    <location>
        <begin position="53"/>
        <end position="85"/>
    </location>
</feature>
<gene>
    <name evidence="6" type="ORF">EV137_6500</name>
</gene>
<dbReference type="PANTHER" id="PTHR43847">
    <property type="entry name" value="BLL3993 PROTEIN"/>
    <property type="match status" value="1"/>
</dbReference>
<keyword evidence="7" id="KW-1185">Reference proteome</keyword>
<dbReference type="InterPro" id="IPR052527">
    <property type="entry name" value="Metal_cation-efflux_comp"/>
</dbReference>
<keyword evidence="4 5" id="KW-0472">Membrane</keyword>
<evidence type="ECO:0000256" key="4">
    <source>
        <dbReference type="ARBA" id="ARBA00023136"/>
    </source>
</evidence>
<evidence type="ECO:0000313" key="6">
    <source>
        <dbReference type="EMBL" id="TDW88397.1"/>
    </source>
</evidence>
<accession>A0ABY2FCS5</accession>
<dbReference type="EMBL" id="SODU01000003">
    <property type="protein sequence ID" value="TDW88397.1"/>
    <property type="molecule type" value="Genomic_DNA"/>
</dbReference>
<name>A0ABY2FCS5_9ACTN</name>
<protein>
    <submittedName>
        <fullName evidence="6">Phospholipid methyltransferase</fullName>
    </submittedName>
</protein>
<organism evidence="6 7">
    <name type="scientific">Kribbella pratensis</name>
    <dbReference type="NCBI Taxonomy" id="2512112"/>
    <lineage>
        <taxon>Bacteria</taxon>
        <taxon>Bacillati</taxon>
        <taxon>Actinomycetota</taxon>
        <taxon>Actinomycetes</taxon>
        <taxon>Propionibacteriales</taxon>
        <taxon>Kribbellaceae</taxon>
        <taxon>Kribbella</taxon>
    </lineage>
</organism>
<dbReference type="Gene3D" id="1.20.120.1630">
    <property type="match status" value="1"/>
</dbReference>
<dbReference type="RefSeq" id="WP_375372043.1">
    <property type="nucleotide sequence ID" value="NZ_SODU01000003.1"/>
</dbReference>
<reference evidence="6 7" key="1">
    <citation type="submission" date="2019-03" db="EMBL/GenBank/DDBJ databases">
        <title>Genomic Encyclopedia of Type Strains, Phase III (KMG-III): the genomes of soil and plant-associated and newly described type strains.</title>
        <authorList>
            <person name="Whitman W."/>
        </authorList>
    </citation>
    <scope>NUCLEOTIDE SEQUENCE [LARGE SCALE GENOMIC DNA]</scope>
    <source>
        <strain evidence="6 7">VKMAc-2574</strain>
    </source>
</reference>
<dbReference type="GO" id="GO:0008168">
    <property type="term" value="F:methyltransferase activity"/>
    <property type="evidence" value="ECO:0007669"/>
    <property type="project" value="UniProtKB-KW"/>
</dbReference>
<dbReference type="Proteomes" id="UP000295060">
    <property type="component" value="Unassembled WGS sequence"/>
</dbReference>
<dbReference type="GO" id="GO:0032259">
    <property type="term" value="P:methylation"/>
    <property type="evidence" value="ECO:0007669"/>
    <property type="project" value="UniProtKB-KW"/>
</dbReference>
<dbReference type="PANTHER" id="PTHR43847:SF1">
    <property type="entry name" value="BLL3993 PROTEIN"/>
    <property type="match status" value="1"/>
</dbReference>
<keyword evidence="6" id="KW-0808">Transferase</keyword>
<dbReference type="Pfam" id="PF04191">
    <property type="entry name" value="PEMT"/>
    <property type="match status" value="1"/>
</dbReference>
<keyword evidence="2 5" id="KW-0812">Transmembrane</keyword>
<proteinExistence type="predicted"/>
<evidence type="ECO:0000256" key="1">
    <source>
        <dbReference type="ARBA" id="ARBA00004127"/>
    </source>
</evidence>
<evidence type="ECO:0000256" key="3">
    <source>
        <dbReference type="ARBA" id="ARBA00022989"/>
    </source>
</evidence>
<sequence length="118" mass="13019">MRPWRVGRRPAGWSLVAAGGLVIAGSLRAARTTDLSSPDRLVTSGPYALSRNPMYVGWALAHLGIGLATGSGWTLATLPAVGLWIHRDVVREENRLQASFGDEYERYSERVGRYLPRR</sequence>